<sequence length="196" mass="22630">MTNKKHTEQADKSSETVTRQQSHSNVAAHVQSEHQHPVAIKYQYRTLHGLPETDILQRIARLHESIFTAHEDDGLVQKIHNNVTILDRKKLLTIVALDGDKVIGYKIGYPLMEDQHTFYSWLGGVDPAYRQQGIASMLMDEQHQYLHQAGYHKVQTKTMNRWRNMLLLNIGYGFDIVHTFTDARGLFKIVLEKDLV</sequence>
<evidence type="ECO:0000313" key="4">
    <source>
        <dbReference type="Proteomes" id="UP001597233"/>
    </source>
</evidence>
<feature type="compositionally biased region" description="Basic and acidic residues" evidence="1">
    <location>
        <begin position="1"/>
        <end position="14"/>
    </location>
</feature>
<dbReference type="GO" id="GO:0016746">
    <property type="term" value="F:acyltransferase activity"/>
    <property type="evidence" value="ECO:0007669"/>
    <property type="project" value="UniProtKB-KW"/>
</dbReference>
<dbReference type="CDD" id="cd04301">
    <property type="entry name" value="NAT_SF"/>
    <property type="match status" value="1"/>
</dbReference>
<evidence type="ECO:0000313" key="3">
    <source>
        <dbReference type="EMBL" id="MFD1884441.1"/>
    </source>
</evidence>
<dbReference type="Gene3D" id="3.40.630.30">
    <property type="match status" value="1"/>
</dbReference>
<feature type="region of interest" description="Disordered" evidence="1">
    <location>
        <begin position="1"/>
        <end position="34"/>
    </location>
</feature>
<dbReference type="InterPro" id="IPR000182">
    <property type="entry name" value="GNAT_dom"/>
</dbReference>
<accession>A0ABW4RDV8</accession>
<dbReference type="InterPro" id="IPR016181">
    <property type="entry name" value="Acyl_CoA_acyltransferase"/>
</dbReference>
<gene>
    <name evidence="3" type="ORF">ACFSC9_02810</name>
</gene>
<name>A0ABW4RDV8_9BACL</name>
<dbReference type="EMBL" id="JBHUEH010000009">
    <property type="protein sequence ID" value="MFD1884441.1"/>
    <property type="molecule type" value="Genomic_DNA"/>
</dbReference>
<dbReference type="PROSITE" id="PS51186">
    <property type="entry name" value="GNAT"/>
    <property type="match status" value="1"/>
</dbReference>
<dbReference type="Pfam" id="PF00583">
    <property type="entry name" value="Acetyltransf_1"/>
    <property type="match status" value="1"/>
</dbReference>
<feature type="compositionally biased region" description="Polar residues" evidence="1">
    <location>
        <begin position="15"/>
        <end position="25"/>
    </location>
</feature>
<organism evidence="3 4">
    <name type="scientific">Paenibacillus wenxiniae</name>
    <dbReference type="NCBI Taxonomy" id="1636843"/>
    <lineage>
        <taxon>Bacteria</taxon>
        <taxon>Bacillati</taxon>
        <taxon>Bacillota</taxon>
        <taxon>Bacilli</taxon>
        <taxon>Bacillales</taxon>
        <taxon>Paenibacillaceae</taxon>
        <taxon>Paenibacillus</taxon>
    </lineage>
</organism>
<keyword evidence="4" id="KW-1185">Reference proteome</keyword>
<evidence type="ECO:0000256" key="1">
    <source>
        <dbReference type="SAM" id="MobiDB-lite"/>
    </source>
</evidence>
<keyword evidence="3" id="KW-0808">Transferase</keyword>
<dbReference type="RefSeq" id="WP_347326232.1">
    <property type="nucleotide sequence ID" value="NZ_JBCGUH010000010.1"/>
</dbReference>
<protein>
    <submittedName>
        <fullName evidence="3">GNAT family N-acetyltransferase</fullName>
        <ecNumber evidence="3">2.3.-.-</ecNumber>
    </submittedName>
</protein>
<keyword evidence="3" id="KW-0012">Acyltransferase</keyword>
<dbReference type="SUPFAM" id="SSF55729">
    <property type="entry name" value="Acyl-CoA N-acyltransferases (Nat)"/>
    <property type="match status" value="1"/>
</dbReference>
<dbReference type="Proteomes" id="UP001597233">
    <property type="component" value="Unassembled WGS sequence"/>
</dbReference>
<reference evidence="4" key="1">
    <citation type="journal article" date="2019" name="Int. J. Syst. Evol. Microbiol.">
        <title>The Global Catalogue of Microorganisms (GCM) 10K type strain sequencing project: providing services to taxonomists for standard genome sequencing and annotation.</title>
        <authorList>
            <consortium name="The Broad Institute Genomics Platform"/>
            <consortium name="The Broad Institute Genome Sequencing Center for Infectious Disease"/>
            <person name="Wu L."/>
            <person name="Ma J."/>
        </authorList>
    </citation>
    <scope>NUCLEOTIDE SEQUENCE [LARGE SCALE GENOMIC DNA]</scope>
    <source>
        <strain evidence="4">CCUG 54950</strain>
    </source>
</reference>
<comment type="caution">
    <text evidence="3">The sequence shown here is derived from an EMBL/GenBank/DDBJ whole genome shotgun (WGS) entry which is preliminary data.</text>
</comment>
<feature type="domain" description="N-acetyltransferase" evidence="2">
    <location>
        <begin position="45"/>
        <end position="196"/>
    </location>
</feature>
<evidence type="ECO:0000259" key="2">
    <source>
        <dbReference type="PROSITE" id="PS51186"/>
    </source>
</evidence>
<proteinExistence type="predicted"/>
<dbReference type="EC" id="2.3.-.-" evidence="3"/>